<feature type="domain" description="AAA+ ATPase" evidence="4">
    <location>
        <begin position="45"/>
        <end position="186"/>
    </location>
</feature>
<accession>A0A5R9IPL6</accession>
<proteinExistence type="inferred from homology"/>
<dbReference type="Gene3D" id="3.40.50.300">
    <property type="entry name" value="P-loop containing nucleotide triphosphate hydrolases"/>
    <property type="match status" value="1"/>
</dbReference>
<gene>
    <name evidence="5" type="ORF">FE810_02770</name>
</gene>
<protein>
    <submittedName>
        <fullName evidence="5">MoxR family ATPase</fullName>
    </submittedName>
</protein>
<dbReference type="SMART" id="SM00382">
    <property type="entry name" value="AAA"/>
    <property type="match status" value="1"/>
</dbReference>
<dbReference type="InterPro" id="IPR003593">
    <property type="entry name" value="AAA+_ATPase"/>
</dbReference>
<dbReference type="Pfam" id="PF17863">
    <property type="entry name" value="AAA_lid_2"/>
    <property type="match status" value="1"/>
</dbReference>
<dbReference type="PANTHER" id="PTHR42759:SF1">
    <property type="entry name" value="MAGNESIUM-CHELATASE SUBUNIT CHLD"/>
    <property type="match status" value="1"/>
</dbReference>
<dbReference type="RefSeq" id="WP_138318505.1">
    <property type="nucleotide sequence ID" value="NZ_VCBC01000003.1"/>
</dbReference>
<evidence type="ECO:0000256" key="3">
    <source>
        <dbReference type="ARBA" id="ARBA00061607"/>
    </source>
</evidence>
<dbReference type="FunFam" id="3.40.50.300:FF:000640">
    <property type="entry name" value="MoxR family ATPase"/>
    <property type="match status" value="1"/>
</dbReference>
<organism evidence="5 6">
    <name type="scientific">Thalassotalea litorea</name>
    <dbReference type="NCBI Taxonomy" id="2020715"/>
    <lineage>
        <taxon>Bacteria</taxon>
        <taxon>Pseudomonadati</taxon>
        <taxon>Pseudomonadota</taxon>
        <taxon>Gammaproteobacteria</taxon>
        <taxon>Alteromonadales</taxon>
        <taxon>Colwelliaceae</taxon>
        <taxon>Thalassotalea</taxon>
    </lineage>
</organism>
<dbReference type="PANTHER" id="PTHR42759">
    <property type="entry name" value="MOXR FAMILY PROTEIN"/>
    <property type="match status" value="1"/>
</dbReference>
<dbReference type="EMBL" id="VCBC01000003">
    <property type="protein sequence ID" value="TLU67222.1"/>
    <property type="molecule type" value="Genomic_DNA"/>
</dbReference>
<dbReference type="GO" id="GO:0005524">
    <property type="term" value="F:ATP binding"/>
    <property type="evidence" value="ECO:0007669"/>
    <property type="project" value="UniProtKB-KW"/>
</dbReference>
<keyword evidence="6" id="KW-1185">Reference proteome</keyword>
<dbReference type="PIRSF" id="PIRSF002849">
    <property type="entry name" value="AAA_ATPase_chaperone_MoxR_prd"/>
    <property type="match status" value="1"/>
</dbReference>
<dbReference type="AlphaFoldDB" id="A0A5R9IPL6"/>
<dbReference type="GO" id="GO:0016887">
    <property type="term" value="F:ATP hydrolysis activity"/>
    <property type="evidence" value="ECO:0007669"/>
    <property type="project" value="InterPro"/>
</dbReference>
<dbReference type="Pfam" id="PF07726">
    <property type="entry name" value="AAA_3"/>
    <property type="match status" value="1"/>
</dbReference>
<sequence>MSQVISEELTVEQAHQSIVAVKSQISKVLIGQDLVIENVLTTLFSGGHILLEGVPGLGKTLLVRAIAQCLDVDFARVQFTPDLMPSDVLGHSLYDMKQGEFTTKKGPAFTNVLLADEINRAPAKTQSALLEVMQEQQITLDGDTHKIESPFIVLATQNPLDQEGTYPLPEAELDRFMMKIEVDFPAIEDEVSLLKLNTLPQSNEQNVASLQKVISPKEIEQIKALVSNVLVDEQLYDYAVEIVRKSRSWHGVLHGAGLRGSINLIKAAKVNALMNNRDYVVPHDIKIVAPNVLRHRLILSADLELEGVDKNQVIDEILASVEAPRL</sequence>
<name>A0A5R9IPL6_9GAMM</name>
<evidence type="ECO:0000259" key="4">
    <source>
        <dbReference type="SMART" id="SM00382"/>
    </source>
</evidence>
<dbReference type="CDD" id="cd00009">
    <property type="entry name" value="AAA"/>
    <property type="match status" value="1"/>
</dbReference>
<evidence type="ECO:0000256" key="1">
    <source>
        <dbReference type="ARBA" id="ARBA00022741"/>
    </source>
</evidence>
<comment type="similarity">
    <text evidence="3">Belongs to the MoxR family.</text>
</comment>
<dbReference type="InterPro" id="IPR027417">
    <property type="entry name" value="P-loop_NTPase"/>
</dbReference>
<dbReference type="SUPFAM" id="SSF52540">
    <property type="entry name" value="P-loop containing nucleoside triphosphate hydrolases"/>
    <property type="match status" value="1"/>
</dbReference>
<evidence type="ECO:0000313" key="6">
    <source>
        <dbReference type="Proteomes" id="UP000307790"/>
    </source>
</evidence>
<comment type="caution">
    <text evidence="5">The sequence shown here is derived from an EMBL/GenBank/DDBJ whole genome shotgun (WGS) entry which is preliminary data.</text>
</comment>
<evidence type="ECO:0000313" key="5">
    <source>
        <dbReference type="EMBL" id="TLU67222.1"/>
    </source>
</evidence>
<dbReference type="InterPro" id="IPR041628">
    <property type="entry name" value="ChlI/MoxR_AAA_lid"/>
</dbReference>
<keyword evidence="1" id="KW-0547">Nucleotide-binding</keyword>
<evidence type="ECO:0000256" key="2">
    <source>
        <dbReference type="ARBA" id="ARBA00022840"/>
    </source>
</evidence>
<reference evidence="5 6" key="1">
    <citation type="submission" date="2019-05" db="EMBL/GenBank/DDBJ databases">
        <title>Genome sequences of Thalassotalea litorea 1K03283.</title>
        <authorList>
            <person name="Zhang D."/>
        </authorList>
    </citation>
    <scope>NUCLEOTIDE SEQUENCE [LARGE SCALE GENOMIC DNA]</scope>
    <source>
        <strain evidence="5 6">MCCC 1K03283</strain>
    </source>
</reference>
<dbReference type="InterPro" id="IPR050764">
    <property type="entry name" value="CbbQ/NirQ/NorQ/GpvN"/>
</dbReference>
<dbReference type="OrthoDB" id="9808397at2"/>
<dbReference type="Proteomes" id="UP000307790">
    <property type="component" value="Unassembled WGS sequence"/>
</dbReference>
<dbReference type="InterPro" id="IPR011703">
    <property type="entry name" value="ATPase_AAA-3"/>
</dbReference>
<keyword evidence="2" id="KW-0067">ATP-binding</keyword>
<dbReference type="Gene3D" id="1.10.8.80">
    <property type="entry name" value="Magnesium chelatase subunit I, C-Terminal domain"/>
    <property type="match status" value="1"/>
</dbReference>